<dbReference type="CDD" id="cd00200">
    <property type="entry name" value="WD40"/>
    <property type="match status" value="1"/>
</dbReference>
<feature type="repeat" description="WD" evidence="7">
    <location>
        <begin position="268"/>
        <end position="301"/>
    </location>
</feature>
<dbReference type="HAMAP" id="MF_03029">
    <property type="entry name" value="WDR12"/>
    <property type="match status" value="1"/>
</dbReference>
<sequence length="449" mass="50350">MSGEGAEASVQGKFVTRDPDYAVPLIAIALERRFNSEHLSAIINKLLHRENDDVVEFEFFIQDNILLGSVEEHLEEHGLIVENEIEIEYSVKCPIPEVLDSLTHDDWVSAVHCARIGSRDLILTGSYDCSVTIWTTAGKKLTTLAGHESPVKSVRWVEYDGKNARFISTSHDETAVLWSWNVERNSINAMVTCKGHERSVDCVDVDVPSNRFATSGFDNVVKLWSTSTEETQLDVKKEEATEGDVKRSRFEVDHPTVRRFTRTPLVSLASHTEAVTAVKFMNSSEMLTCSMDCTLKVWDIEIGGFSNNLLGSKAFLDLCYSPLNQSIVTAHADRHIRLWDPRSKQGSVVKANFTSHSGWVTAVCWSPAQATQFISSSYDTLVKLWDTRSTKTPLYDMQGHEDRILCCDWSIPEYMVSGGADNQLKLFKHEAPCSKAGSQLQVHKEQLKS</sequence>
<comment type="subcellular location">
    <subcellularLocation>
        <location evidence="6">Nucleus</location>
        <location evidence="6">Nucleolus</location>
    </subcellularLocation>
    <subcellularLocation>
        <location evidence="6">Nucleus</location>
        <location evidence="6">Nucleoplasm</location>
    </subcellularLocation>
</comment>
<dbReference type="PANTHER" id="PTHR19855">
    <property type="entry name" value="WD40 REPEAT PROTEIN 12, 37"/>
    <property type="match status" value="1"/>
</dbReference>
<keyword evidence="5 6" id="KW-0539">Nucleus</keyword>
<dbReference type="OrthoDB" id="10251381at2759"/>
<dbReference type="OMA" id="DHKYVEF"/>
<feature type="repeat" description="WD" evidence="7">
    <location>
        <begin position="353"/>
        <end position="395"/>
    </location>
</feature>
<dbReference type="InterPro" id="IPR028599">
    <property type="entry name" value="WDR12/Ytm1"/>
</dbReference>
<dbReference type="InterPro" id="IPR019775">
    <property type="entry name" value="WD40_repeat_CS"/>
</dbReference>
<reference evidence="9" key="1">
    <citation type="submission" date="2021-01" db="UniProtKB">
        <authorList>
            <consortium name="EnsemblMetazoa"/>
        </authorList>
    </citation>
    <scope>IDENTIFICATION</scope>
</reference>
<dbReference type="InterPro" id="IPR015943">
    <property type="entry name" value="WD40/YVTN_repeat-like_dom_sf"/>
</dbReference>
<evidence type="ECO:0000313" key="9">
    <source>
        <dbReference type="EnsemblMetazoa" id="XP_022643463"/>
    </source>
</evidence>
<dbReference type="PANTHER" id="PTHR19855:SF11">
    <property type="entry name" value="RIBOSOME BIOGENESIS PROTEIN WDR12"/>
    <property type="match status" value="1"/>
</dbReference>
<evidence type="ECO:0000256" key="1">
    <source>
        <dbReference type="ARBA" id="ARBA00022517"/>
    </source>
</evidence>
<accession>A0A7M7IWG3</accession>
<dbReference type="Proteomes" id="UP000594260">
    <property type="component" value="Unplaced"/>
</dbReference>
<keyword evidence="3 7" id="KW-0853">WD repeat</keyword>
<dbReference type="PRINTS" id="PR00320">
    <property type="entry name" value="GPROTEINBRPT"/>
</dbReference>
<dbReference type="InterPro" id="IPR012972">
    <property type="entry name" value="NLE"/>
</dbReference>
<dbReference type="PROSITE" id="PS00678">
    <property type="entry name" value="WD_REPEATS_1"/>
    <property type="match status" value="1"/>
</dbReference>
<evidence type="ECO:0000256" key="2">
    <source>
        <dbReference type="ARBA" id="ARBA00022552"/>
    </source>
</evidence>
<dbReference type="AlphaFoldDB" id="A0A7M7IWG3"/>
<dbReference type="GO" id="GO:0005654">
    <property type="term" value="C:nucleoplasm"/>
    <property type="evidence" value="ECO:0007669"/>
    <property type="project" value="UniProtKB-SubCell"/>
</dbReference>
<evidence type="ECO:0000259" key="8">
    <source>
        <dbReference type="Pfam" id="PF08154"/>
    </source>
</evidence>
<dbReference type="SMART" id="SM00320">
    <property type="entry name" value="WD40"/>
    <property type="match status" value="7"/>
</dbReference>
<dbReference type="EnsemblMetazoa" id="XM_022787728">
    <property type="protein sequence ID" value="XP_022643463"/>
    <property type="gene ID" value="LOC111242846"/>
</dbReference>
<dbReference type="FunCoup" id="A0A7M7IWG3">
    <property type="interactions" value="1594"/>
</dbReference>
<dbReference type="RefSeq" id="XP_022643464.1">
    <property type="nucleotide sequence ID" value="XM_022787729.1"/>
</dbReference>
<keyword evidence="2 6" id="KW-0698">rRNA processing</keyword>
<evidence type="ECO:0000256" key="6">
    <source>
        <dbReference type="HAMAP-Rule" id="MF_03029"/>
    </source>
</evidence>
<dbReference type="PROSITE" id="PS50294">
    <property type="entry name" value="WD_REPEATS_REGION"/>
    <property type="match status" value="3"/>
</dbReference>
<name>A0A7M7IWG3_VARDE</name>
<keyword evidence="10" id="KW-1185">Reference proteome</keyword>
<dbReference type="GO" id="GO:0000466">
    <property type="term" value="P:maturation of 5.8S rRNA from tricistronic rRNA transcript (SSU-rRNA, 5.8S rRNA, LSU-rRNA)"/>
    <property type="evidence" value="ECO:0007669"/>
    <property type="project" value="UniProtKB-UniRule"/>
</dbReference>
<comment type="similarity">
    <text evidence="6">Belongs to the WD repeat WDR12/YTM1 family.</text>
</comment>
<dbReference type="InterPro" id="IPR001680">
    <property type="entry name" value="WD40_rpt"/>
</dbReference>
<evidence type="ECO:0000256" key="3">
    <source>
        <dbReference type="ARBA" id="ARBA00022574"/>
    </source>
</evidence>
<feature type="repeat" description="WD" evidence="7">
    <location>
        <begin position="193"/>
        <end position="234"/>
    </location>
</feature>
<evidence type="ECO:0000256" key="5">
    <source>
        <dbReference type="ARBA" id="ARBA00023242"/>
    </source>
</evidence>
<dbReference type="EnsemblMetazoa" id="XM_022787729">
    <property type="protein sequence ID" value="XP_022643464"/>
    <property type="gene ID" value="LOC111242846"/>
</dbReference>
<dbReference type="InParanoid" id="A0A7M7IWG3"/>
<feature type="domain" description="NLE" evidence="8">
    <location>
        <begin position="11"/>
        <end position="74"/>
    </location>
</feature>
<dbReference type="RefSeq" id="XP_022643463.1">
    <property type="nucleotide sequence ID" value="XM_022787728.1"/>
</dbReference>
<dbReference type="GO" id="GO:0005730">
    <property type="term" value="C:nucleolus"/>
    <property type="evidence" value="ECO:0007669"/>
    <property type="project" value="UniProtKB-SubCell"/>
</dbReference>
<evidence type="ECO:0000256" key="4">
    <source>
        <dbReference type="ARBA" id="ARBA00022737"/>
    </source>
</evidence>
<evidence type="ECO:0000256" key="7">
    <source>
        <dbReference type="PROSITE-ProRule" id="PRU00221"/>
    </source>
</evidence>
<feature type="repeat" description="WD" evidence="7">
    <location>
        <begin position="318"/>
        <end position="349"/>
    </location>
</feature>
<dbReference type="GO" id="GO:0030687">
    <property type="term" value="C:preribosome, large subunit precursor"/>
    <property type="evidence" value="ECO:0007669"/>
    <property type="project" value="UniProtKB-UniRule"/>
</dbReference>
<organism evidence="9 10">
    <name type="scientific">Varroa destructor</name>
    <name type="common">Honeybee mite</name>
    <dbReference type="NCBI Taxonomy" id="109461"/>
    <lineage>
        <taxon>Eukaryota</taxon>
        <taxon>Metazoa</taxon>
        <taxon>Ecdysozoa</taxon>
        <taxon>Arthropoda</taxon>
        <taxon>Chelicerata</taxon>
        <taxon>Arachnida</taxon>
        <taxon>Acari</taxon>
        <taxon>Parasitiformes</taxon>
        <taxon>Mesostigmata</taxon>
        <taxon>Gamasina</taxon>
        <taxon>Dermanyssoidea</taxon>
        <taxon>Varroidae</taxon>
        <taxon>Varroa</taxon>
    </lineage>
</organism>
<dbReference type="KEGG" id="vde:111242846"/>
<dbReference type="Gene3D" id="2.130.10.10">
    <property type="entry name" value="YVTN repeat-like/Quinoprotein amine dehydrogenase"/>
    <property type="match status" value="1"/>
</dbReference>
<evidence type="ECO:0000313" key="10">
    <source>
        <dbReference type="Proteomes" id="UP000594260"/>
    </source>
</evidence>
<dbReference type="FunFam" id="2.130.10.10:FF:001898">
    <property type="entry name" value="Ribosome biogenesis protein WDR12 homolog"/>
    <property type="match status" value="1"/>
</dbReference>
<dbReference type="PROSITE" id="PS50082">
    <property type="entry name" value="WD_REPEATS_2"/>
    <property type="match status" value="5"/>
</dbReference>
<dbReference type="GeneID" id="111242846"/>
<dbReference type="Pfam" id="PF00400">
    <property type="entry name" value="WD40"/>
    <property type="match status" value="6"/>
</dbReference>
<dbReference type="Pfam" id="PF08154">
    <property type="entry name" value="NLE"/>
    <property type="match status" value="1"/>
</dbReference>
<dbReference type="GO" id="GO:0000463">
    <property type="term" value="P:maturation of LSU-rRNA from tricistronic rRNA transcript (SSU-rRNA, 5.8S rRNA, LSU-rRNA)"/>
    <property type="evidence" value="ECO:0007669"/>
    <property type="project" value="UniProtKB-UniRule"/>
</dbReference>
<proteinExistence type="inferred from homology"/>
<dbReference type="GO" id="GO:0043021">
    <property type="term" value="F:ribonucleoprotein complex binding"/>
    <property type="evidence" value="ECO:0007669"/>
    <property type="project" value="UniProtKB-UniRule"/>
</dbReference>
<dbReference type="InterPro" id="IPR020472">
    <property type="entry name" value="WD40_PAC1"/>
</dbReference>
<keyword evidence="4" id="KW-0677">Repeat</keyword>
<dbReference type="SUPFAM" id="SSF50978">
    <property type="entry name" value="WD40 repeat-like"/>
    <property type="match status" value="1"/>
</dbReference>
<dbReference type="InterPro" id="IPR036322">
    <property type="entry name" value="WD40_repeat_dom_sf"/>
</dbReference>
<comment type="function">
    <text evidence="6">Required for maturation of ribosomal RNAs and formation of the large ribosomal subunit.</text>
</comment>
<feature type="repeat" description="WD" evidence="7">
    <location>
        <begin position="144"/>
        <end position="179"/>
    </location>
</feature>
<keyword evidence="1 6" id="KW-0690">Ribosome biogenesis</keyword>
<protein>
    <recommendedName>
        <fullName evidence="6">Ribosome biogenesis protein WDR12 homolog</fullName>
    </recommendedName>
</protein>